<organism evidence="2">
    <name type="scientific">Brassica napus</name>
    <name type="common">Rape</name>
    <dbReference type="NCBI Taxonomy" id="3708"/>
    <lineage>
        <taxon>Eukaryota</taxon>
        <taxon>Viridiplantae</taxon>
        <taxon>Streptophyta</taxon>
        <taxon>Embryophyta</taxon>
        <taxon>Tracheophyta</taxon>
        <taxon>Spermatophyta</taxon>
        <taxon>Magnoliopsida</taxon>
        <taxon>eudicotyledons</taxon>
        <taxon>Gunneridae</taxon>
        <taxon>Pentapetalae</taxon>
        <taxon>rosids</taxon>
        <taxon>malvids</taxon>
        <taxon>Brassicales</taxon>
        <taxon>Brassicaceae</taxon>
        <taxon>Brassiceae</taxon>
        <taxon>Brassica</taxon>
    </lineage>
</organism>
<reference evidence="2" key="1">
    <citation type="submission" date="2021-01" db="EMBL/GenBank/DDBJ databases">
        <authorList>
            <consortium name="Genoscope - CEA"/>
            <person name="William W."/>
        </authorList>
    </citation>
    <scope>NUCLEOTIDE SEQUENCE</scope>
</reference>
<feature type="compositionally biased region" description="Basic and acidic residues" evidence="1">
    <location>
        <begin position="18"/>
        <end position="28"/>
    </location>
</feature>
<name>A0A816WX22_BRANA</name>
<accession>A0A816WX22</accession>
<dbReference type="EMBL" id="HG994356">
    <property type="protein sequence ID" value="CAF2139270.1"/>
    <property type="molecule type" value="Genomic_DNA"/>
</dbReference>
<sequence length="42" mass="4586">MDSPGKPLKVTILVKSPINEKPDKKEREGEDEDGFTTKGSAI</sequence>
<evidence type="ECO:0000256" key="1">
    <source>
        <dbReference type="SAM" id="MobiDB-lite"/>
    </source>
</evidence>
<feature type="region of interest" description="Disordered" evidence="1">
    <location>
        <begin position="15"/>
        <end position="42"/>
    </location>
</feature>
<evidence type="ECO:0000313" key="2">
    <source>
        <dbReference type="EMBL" id="CAF2139270.1"/>
    </source>
</evidence>
<gene>
    <name evidence="2" type="ORF">DARMORV10_A02P16710.1</name>
</gene>
<protein>
    <submittedName>
        <fullName evidence="2">(rape) hypothetical protein</fullName>
    </submittedName>
</protein>
<dbReference type="AlphaFoldDB" id="A0A816WX22"/>
<proteinExistence type="predicted"/>
<dbReference type="Proteomes" id="UP001295469">
    <property type="component" value="Chromosome A02"/>
</dbReference>